<dbReference type="Proteomes" id="UP000240481">
    <property type="component" value="Unassembled WGS sequence"/>
</dbReference>
<organism evidence="1 2">
    <name type="scientific">Photobacterium swingsii</name>
    <dbReference type="NCBI Taxonomy" id="680026"/>
    <lineage>
        <taxon>Bacteria</taxon>
        <taxon>Pseudomonadati</taxon>
        <taxon>Pseudomonadota</taxon>
        <taxon>Gammaproteobacteria</taxon>
        <taxon>Vibrionales</taxon>
        <taxon>Vibrionaceae</taxon>
        <taxon>Photobacterium</taxon>
    </lineage>
</organism>
<accession>A0A0J8VGK8</accession>
<sequence>MQHLFSVDGLDKHGRAYQNKALFRELVCYFYVCIAKKVGGNQQVGLNLTTVELELDLSKLHLRVYAVCLGFRPANPLTVAHN</sequence>
<evidence type="ECO:0000313" key="2">
    <source>
        <dbReference type="Proteomes" id="UP000240481"/>
    </source>
</evidence>
<gene>
    <name evidence="1" type="ORF">C9I94_03745</name>
</gene>
<protein>
    <submittedName>
        <fullName evidence="1">Uncharacterized protein</fullName>
    </submittedName>
</protein>
<keyword evidence="2" id="KW-1185">Reference proteome</keyword>
<dbReference type="EMBL" id="PYLZ01000001">
    <property type="protein sequence ID" value="PSW27097.1"/>
    <property type="molecule type" value="Genomic_DNA"/>
</dbReference>
<comment type="caution">
    <text evidence="1">The sequence shown here is derived from an EMBL/GenBank/DDBJ whole genome shotgun (WGS) entry which is preliminary data.</text>
</comment>
<evidence type="ECO:0000313" key="1">
    <source>
        <dbReference type="EMBL" id="PSW27097.1"/>
    </source>
</evidence>
<reference evidence="1 2" key="1">
    <citation type="submission" date="2018-01" db="EMBL/GenBank/DDBJ databases">
        <title>Whole genome sequencing of Histamine producing bacteria.</title>
        <authorList>
            <person name="Butler K."/>
        </authorList>
    </citation>
    <scope>NUCLEOTIDE SEQUENCE [LARGE SCALE GENOMIC DNA]</scope>
    <source>
        <strain evidence="1 2">DSM 24669</strain>
    </source>
</reference>
<name>A0A0J8VGK8_9GAMM</name>
<dbReference type="AlphaFoldDB" id="A0A0J8VGK8"/>
<proteinExistence type="predicted"/>